<feature type="compositionally biased region" description="Polar residues" evidence="1">
    <location>
        <begin position="8"/>
        <end position="33"/>
    </location>
</feature>
<comment type="caution">
    <text evidence="2">The sequence shown here is derived from an EMBL/GenBank/DDBJ whole genome shotgun (WGS) entry which is preliminary data.</text>
</comment>
<gene>
    <name evidence="2" type="ORF">BaRGS_00007564</name>
</gene>
<dbReference type="AlphaFoldDB" id="A0ABD0LN77"/>
<proteinExistence type="predicted"/>
<evidence type="ECO:0000256" key="1">
    <source>
        <dbReference type="SAM" id="MobiDB-lite"/>
    </source>
</evidence>
<dbReference type="Proteomes" id="UP001519460">
    <property type="component" value="Unassembled WGS sequence"/>
</dbReference>
<sequence length="124" mass="13817">MKRDEQATRNARTLSPTMPLQTSKETVSRNHSLVTRGRQARKQDPLFSNAILATSAGISCLTADFTKAYTVAPLYCRPTSGHLVAVWWENWRVGHSQRRQVFTMSMAKENIAEARGIVGTHGAM</sequence>
<evidence type="ECO:0000313" key="2">
    <source>
        <dbReference type="EMBL" id="KAK7501079.1"/>
    </source>
</evidence>
<reference evidence="2 3" key="1">
    <citation type="journal article" date="2023" name="Sci. Data">
        <title>Genome assembly of the Korean intertidal mud-creeper Batillaria attramentaria.</title>
        <authorList>
            <person name="Patra A.K."/>
            <person name="Ho P.T."/>
            <person name="Jun S."/>
            <person name="Lee S.J."/>
            <person name="Kim Y."/>
            <person name="Won Y.J."/>
        </authorList>
    </citation>
    <scope>NUCLEOTIDE SEQUENCE [LARGE SCALE GENOMIC DNA]</scope>
    <source>
        <strain evidence="2">Wonlab-2016</strain>
    </source>
</reference>
<dbReference type="EMBL" id="JACVVK020000033">
    <property type="protein sequence ID" value="KAK7501079.1"/>
    <property type="molecule type" value="Genomic_DNA"/>
</dbReference>
<keyword evidence="3" id="KW-1185">Reference proteome</keyword>
<evidence type="ECO:0000313" key="3">
    <source>
        <dbReference type="Proteomes" id="UP001519460"/>
    </source>
</evidence>
<accession>A0ABD0LN77</accession>
<protein>
    <submittedName>
        <fullName evidence="2">Uncharacterized protein</fullName>
    </submittedName>
</protein>
<feature type="region of interest" description="Disordered" evidence="1">
    <location>
        <begin position="1"/>
        <end position="39"/>
    </location>
</feature>
<name>A0ABD0LN77_9CAEN</name>
<organism evidence="2 3">
    <name type="scientific">Batillaria attramentaria</name>
    <dbReference type="NCBI Taxonomy" id="370345"/>
    <lineage>
        <taxon>Eukaryota</taxon>
        <taxon>Metazoa</taxon>
        <taxon>Spiralia</taxon>
        <taxon>Lophotrochozoa</taxon>
        <taxon>Mollusca</taxon>
        <taxon>Gastropoda</taxon>
        <taxon>Caenogastropoda</taxon>
        <taxon>Sorbeoconcha</taxon>
        <taxon>Cerithioidea</taxon>
        <taxon>Batillariidae</taxon>
        <taxon>Batillaria</taxon>
    </lineage>
</organism>